<dbReference type="RefSeq" id="WP_246151929.1">
    <property type="nucleotide sequence ID" value="NZ_SJPX01000005.1"/>
</dbReference>
<dbReference type="Gene3D" id="3.30.200.20">
    <property type="entry name" value="Phosphorylase Kinase, domain 1"/>
    <property type="match status" value="1"/>
</dbReference>
<evidence type="ECO:0000313" key="9">
    <source>
        <dbReference type="EMBL" id="TWU47927.1"/>
    </source>
</evidence>
<dbReference type="PROSITE" id="PS50011">
    <property type="entry name" value="PROTEIN_KINASE_DOM"/>
    <property type="match status" value="1"/>
</dbReference>
<evidence type="ECO:0000256" key="3">
    <source>
        <dbReference type="ARBA" id="ARBA00022777"/>
    </source>
</evidence>
<comment type="caution">
    <text evidence="9">The sequence shown here is derived from an EMBL/GenBank/DDBJ whole genome shotgun (WGS) entry which is preliminary data.</text>
</comment>
<dbReference type="InterPro" id="IPR011009">
    <property type="entry name" value="Kinase-like_dom_sf"/>
</dbReference>
<dbReference type="SMART" id="SM00220">
    <property type="entry name" value="S_TKc"/>
    <property type="match status" value="1"/>
</dbReference>
<keyword evidence="10" id="KW-1185">Reference proteome</keyword>
<evidence type="ECO:0000256" key="1">
    <source>
        <dbReference type="ARBA" id="ARBA00022679"/>
    </source>
</evidence>
<dbReference type="InterPro" id="IPR000719">
    <property type="entry name" value="Prot_kinase_dom"/>
</dbReference>
<dbReference type="Proteomes" id="UP000317977">
    <property type="component" value="Unassembled WGS sequence"/>
</dbReference>
<dbReference type="Pfam" id="PF00069">
    <property type="entry name" value="Pkinase"/>
    <property type="match status" value="1"/>
</dbReference>
<accession>A0A5C6EIL4</accession>
<feature type="region of interest" description="Disordered" evidence="6">
    <location>
        <begin position="371"/>
        <end position="397"/>
    </location>
</feature>
<keyword evidence="1 9" id="KW-0808">Transferase</keyword>
<keyword evidence="4 5" id="KW-0067">ATP-binding</keyword>
<protein>
    <submittedName>
        <fullName evidence="9">Serine/threonine-protein kinase PrkC</fullName>
        <ecNumber evidence="9">2.7.11.1</ecNumber>
    </submittedName>
</protein>
<feature type="binding site" evidence="5">
    <location>
        <position position="96"/>
    </location>
    <ligand>
        <name>ATP</name>
        <dbReference type="ChEBI" id="CHEBI:30616"/>
    </ligand>
</feature>
<keyword evidence="3 9" id="KW-0418">Kinase</keyword>
<dbReference type="PANTHER" id="PTHR43289">
    <property type="entry name" value="MITOGEN-ACTIVATED PROTEIN KINASE KINASE KINASE 20-RELATED"/>
    <property type="match status" value="1"/>
</dbReference>
<evidence type="ECO:0000259" key="8">
    <source>
        <dbReference type="PROSITE" id="PS50011"/>
    </source>
</evidence>
<feature type="transmembrane region" description="Helical" evidence="7">
    <location>
        <begin position="402"/>
        <end position="425"/>
    </location>
</feature>
<evidence type="ECO:0000256" key="6">
    <source>
        <dbReference type="SAM" id="MobiDB-lite"/>
    </source>
</evidence>
<evidence type="ECO:0000256" key="2">
    <source>
        <dbReference type="ARBA" id="ARBA00022741"/>
    </source>
</evidence>
<proteinExistence type="predicted"/>
<dbReference type="GO" id="GO:0004674">
    <property type="term" value="F:protein serine/threonine kinase activity"/>
    <property type="evidence" value="ECO:0007669"/>
    <property type="project" value="UniProtKB-EC"/>
</dbReference>
<dbReference type="AlphaFoldDB" id="A0A5C6EIL4"/>
<organism evidence="9 10">
    <name type="scientific">Rubripirellula reticaptiva</name>
    <dbReference type="NCBI Taxonomy" id="2528013"/>
    <lineage>
        <taxon>Bacteria</taxon>
        <taxon>Pseudomonadati</taxon>
        <taxon>Planctomycetota</taxon>
        <taxon>Planctomycetia</taxon>
        <taxon>Pirellulales</taxon>
        <taxon>Pirellulaceae</taxon>
        <taxon>Rubripirellula</taxon>
    </lineage>
</organism>
<dbReference type="PANTHER" id="PTHR43289:SF6">
    <property type="entry name" value="SERINE_THREONINE-PROTEIN KINASE NEKL-3"/>
    <property type="match status" value="1"/>
</dbReference>
<feature type="domain" description="Protein kinase" evidence="8">
    <location>
        <begin position="67"/>
        <end position="339"/>
    </location>
</feature>
<dbReference type="CDD" id="cd14014">
    <property type="entry name" value="STKc_PknB_like"/>
    <property type="match status" value="1"/>
</dbReference>
<dbReference type="SUPFAM" id="SSF56112">
    <property type="entry name" value="Protein kinase-like (PK-like)"/>
    <property type="match status" value="1"/>
</dbReference>
<feature type="compositionally biased region" description="Polar residues" evidence="6">
    <location>
        <begin position="379"/>
        <end position="391"/>
    </location>
</feature>
<evidence type="ECO:0000256" key="5">
    <source>
        <dbReference type="PROSITE-ProRule" id="PRU10141"/>
    </source>
</evidence>
<dbReference type="Gene3D" id="1.10.510.10">
    <property type="entry name" value="Transferase(Phosphotransferase) domain 1"/>
    <property type="match status" value="1"/>
</dbReference>
<evidence type="ECO:0000256" key="4">
    <source>
        <dbReference type="ARBA" id="ARBA00022840"/>
    </source>
</evidence>
<name>A0A5C6EIL4_9BACT</name>
<keyword evidence="2 5" id="KW-0547">Nucleotide-binding</keyword>
<dbReference type="EMBL" id="SJPX01000005">
    <property type="protein sequence ID" value="TWU47927.1"/>
    <property type="molecule type" value="Genomic_DNA"/>
</dbReference>
<dbReference type="InterPro" id="IPR017441">
    <property type="entry name" value="Protein_kinase_ATP_BS"/>
</dbReference>
<evidence type="ECO:0000313" key="10">
    <source>
        <dbReference type="Proteomes" id="UP000317977"/>
    </source>
</evidence>
<dbReference type="PROSITE" id="PS00107">
    <property type="entry name" value="PROTEIN_KINASE_ATP"/>
    <property type="match status" value="1"/>
</dbReference>
<keyword evidence="7" id="KW-0812">Transmembrane</keyword>
<evidence type="ECO:0000256" key="7">
    <source>
        <dbReference type="SAM" id="Phobius"/>
    </source>
</evidence>
<keyword evidence="7" id="KW-1133">Transmembrane helix</keyword>
<dbReference type="EC" id="2.7.11.1" evidence="9"/>
<dbReference type="GO" id="GO:0005524">
    <property type="term" value="F:ATP binding"/>
    <property type="evidence" value="ECO:0007669"/>
    <property type="project" value="UniProtKB-UniRule"/>
</dbReference>
<gene>
    <name evidence="9" type="primary">prkC_19</name>
    <name evidence="9" type="ORF">Poly59_47710</name>
</gene>
<reference evidence="9 10" key="1">
    <citation type="submission" date="2019-02" db="EMBL/GenBank/DDBJ databases">
        <title>Deep-cultivation of Planctomycetes and their phenomic and genomic characterization uncovers novel biology.</title>
        <authorList>
            <person name="Wiegand S."/>
            <person name="Jogler M."/>
            <person name="Boedeker C."/>
            <person name="Pinto D."/>
            <person name="Vollmers J."/>
            <person name="Rivas-Marin E."/>
            <person name="Kohn T."/>
            <person name="Peeters S.H."/>
            <person name="Heuer A."/>
            <person name="Rast P."/>
            <person name="Oberbeckmann S."/>
            <person name="Bunk B."/>
            <person name="Jeske O."/>
            <person name="Meyerdierks A."/>
            <person name="Storesund J.E."/>
            <person name="Kallscheuer N."/>
            <person name="Luecker S."/>
            <person name="Lage O.M."/>
            <person name="Pohl T."/>
            <person name="Merkel B.J."/>
            <person name="Hornburger P."/>
            <person name="Mueller R.-W."/>
            <person name="Bruemmer F."/>
            <person name="Labrenz M."/>
            <person name="Spormann A.M."/>
            <person name="Op Den Camp H."/>
            <person name="Overmann J."/>
            <person name="Amann R."/>
            <person name="Jetten M.S.M."/>
            <person name="Mascher T."/>
            <person name="Medema M.H."/>
            <person name="Devos D.P."/>
            <person name="Kaster A.-K."/>
            <person name="Ovreas L."/>
            <person name="Rohde M."/>
            <person name="Galperin M.Y."/>
            <person name="Jogler C."/>
        </authorList>
    </citation>
    <scope>NUCLEOTIDE SEQUENCE [LARGE SCALE GENOMIC DNA]</scope>
    <source>
        <strain evidence="9 10">Poly59</strain>
    </source>
</reference>
<keyword evidence="7" id="KW-0472">Membrane</keyword>
<sequence length="649" mass="71244">MIPSQTFVRKCVELQFLKPDQADETLAEAVSSQTAVETLVVRRGWMTPELVDIVVSLCNPTEIAPGYELLDVLGRGGMGVVYRARQLDLNRIVAIKTILLSSMSNPNVAKRFEREAMAIARLQHPGIVQAWNFGQHNHRYYLAMEFVDGQSCDQIISGGRRLSPKIAWSYVRQVAAGLLHAHSQGVIHRDIKPANLLATTPPEGSSLPPGAKVIKIADFGLAVLADNDSLESRITTDNALVGSPAYMSPEQFGGEDVDFRSDIYSLGVTALNLLTGQTPFAAKSLVQLAGMKKTGLAIDDPQLASLPSDQADLIRTMIAPTPNDRPQSYRDLIDRIEQLQVADWPQSSPTTAAMTETLQFDSSDDFSTLSFTTTPLSDAESQPTIQLNNSDRPPRGKRRSRIWIGLIAVGIAGSLAACMLTWMPWNETGDRSFTKVTTVLPLFDGVTLAGWDVGGTMVGAWNVVESPDDSTSIACLARRGAITRRLPQWPHQRISLFVYLSESDDDSDSESTTTADIDFGFQGAGATVPHPTFRVTDKMIALGLKKGDFGDFESWHQRRAPNSIHDRYHVIDIERQDSDWYVFFEQQFIGTLPIDDSDNVENQSGQGMLRLVVTDNDPDQPKVHFADLQSSQLAATINTATGDVTKNPE</sequence>